<dbReference type="Proteomes" id="UP001284537">
    <property type="component" value="Unassembled WGS sequence"/>
</dbReference>
<organism evidence="11 12">
    <name type="scientific">Methylomonas defluvii</name>
    <dbReference type="NCBI Taxonomy" id="3045149"/>
    <lineage>
        <taxon>Bacteria</taxon>
        <taxon>Pseudomonadati</taxon>
        <taxon>Pseudomonadota</taxon>
        <taxon>Gammaproteobacteria</taxon>
        <taxon>Methylococcales</taxon>
        <taxon>Methylococcaceae</taxon>
        <taxon>Methylomonas</taxon>
    </lineage>
</organism>
<evidence type="ECO:0000256" key="2">
    <source>
        <dbReference type="ARBA" id="ARBA00008133"/>
    </source>
</evidence>
<dbReference type="Gene3D" id="3.40.50.10090">
    <property type="match status" value="2"/>
</dbReference>
<dbReference type="EMBL" id="JAXARY010000001">
    <property type="protein sequence ID" value="MDX8125703.1"/>
    <property type="molecule type" value="Genomic_DNA"/>
</dbReference>
<dbReference type="PANTHER" id="PTHR38042">
    <property type="entry name" value="UROPORPHYRINOGEN-III SYNTHASE, CHLOROPLASTIC"/>
    <property type="match status" value="1"/>
</dbReference>
<dbReference type="InterPro" id="IPR039793">
    <property type="entry name" value="UROS/Hem4"/>
</dbReference>
<dbReference type="GO" id="GO:0004852">
    <property type="term" value="F:uroporphyrinogen-III synthase activity"/>
    <property type="evidence" value="ECO:0007669"/>
    <property type="project" value="UniProtKB-EC"/>
</dbReference>
<dbReference type="InterPro" id="IPR003754">
    <property type="entry name" value="4pyrrol_synth_uPrphyn_synth"/>
</dbReference>
<reference evidence="11 12" key="1">
    <citation type="submission" date="2023-11" db="EMBL/GenBank/DDBJ databases">
        <authorList>
            <person name="Ouyang M.-Y."/>
        </authorList>
    </citation>
    <scope>NUCLEOTIDE SEQUENCE [LARGE SCALE GENOMIC DNA]</scope>
    <source>
        <strain evidence="11 12">OY6</strain>
    </source>
</reference>
<keyword evidence="12" id="KW-1185">Reference proteome</keyword>
<accession>A0ABU4U8G0</accession>
<evidence type="ECO:0000259" key="10">
    <source>
        <dbReference type="Pfam" id="PF02602"/>
    </source>
</evidence>
<protein>
    <recommendedName>
        <fullName evidence="7 9">Uroporphyrinogen-III synthase</fullName>
        <ecNumber evidence="3 9">4.2.1.75</ecNumber>
    </recommendedName>
</protein>
<evidence type="ECO:0000313" key="11">
    <source>
        <dbReference type="EMBL" id="MDX8125703.1"/>
    </source>
</evidence>
<evidence type="ECO:0000256" key="1">
    <source>
        <dbReference type="ARBA" id="ARBA00004772"/>
    </source>
</evidence>
<comment type="catalytic activity">
    <reaction evidence="8 9">
        <text>hydroxymethylbilane = uroporphyrinogen III + H2O</text>
        <dbReference type="Rhea" id="RHEA:18965"/>
        <dbReference type="ChEBI" id="CHEBI:15377"/>
        <dbReference type="ChEBI" id="CHEBI:57308"/>
        <dbReference type="ChEBI" id="CHEBI:57845"/>
        <dbReference type="EC" id="4.2.1.75"/>
    </reaction>
</comment>
<evidence type="ECO:0000256" key="9">
    <source>
        <dbReference type="RuleBase" id="RU366031"/>
    </source>
</evidence>
<evidence type="ECO:0000256" key="8">
    <source>
        <dbReference type="ARBA" id="ARBA00048617"/>
    </source>
</evidence>
<evidence type="ECO:0000313" key="12">
    <source>
        <dbReference type="Proteomes" id="UP001284537"/>
    </source>
</evidence>
<dbReference type="EC" id="4.2.1.75" evidence="3 9"/>
<dbReference type="RefSeq" id="WP_051670342.1">
    <property type="nucleotide sequence ID" value="NZ_JAXARY010000001.1"/>
</dbReference>
<evidence type="ECO:0000256" key="7">
    <source>
        <dbReference type="ARBA" id="ARBA00040167"/>
    </source>
</evidence>
<name>A0ABU4U8G0_9GAMM</name>
<dbReference type="SUPFAM" id="SSF69618">
    <property type="entry name" value="HemD-like"/>
    <property type="match status" value="1"/>
</dbReference>
<feature type="domain" description="Tetrapyrrole biosynthesis uroporphyrinogen III synthase" evidence="10">
    <location>
        <begin position="24"/>
        <end position="244"/>
    </location>
</feature>
<dbReference type="Pfam" id="PF02602">
    <property type="entry name" value="HEM4"/>
    <property type="match status" value="1"/>
</dbReference>
<comment type="similarity">
    <text evidence="2 9">Belongs to the uroporphyrinogen-III synthase family.</text>
</comment>
<proteinExistence type="inferred from homology"/>
<evidence type="ECO:0000256" key="6">
    <source>
        <dbReference type="ARBA" id="ARBA00037589"/>
    </source>
</evidence>
<dbReference type="CDD" id="cd06578">
    <property type="entry name" value="HemD"/>
    <property type="match status" value="1"/>
</dbReference>
<comment type="pathway">
    <text evidence="1 9">Porphyrin-containing compound metabolism; protoporphyrin-IX biosynthesis; coproporphyrinogen-III from 5-aminolevulinate: step 3/4.</text>
</comment>
<keyword evidence="4 9" id="KW-0456">Lyase</keyword>
<evidence type="ECO:0000256" key="5">
    <source>
        <dbReference type="ARBA" id="ARBA00023244"/>
    </source>
</evidence>
<gene>
    <name evidence="11" type="ORF">QLH52_00250</name>
</gene>
<sequence length="260" mass="27428">MNSALNGARILVTRPALQAENLCTLIEQCGGIAVRFPTLEIVGVKPDPNLLGQAAAGDWLIFTSSNAVDFAIKAFGGKMPALRKFKVAAVGAATANALQQAEWPVDCVPASAFNSEGLLAEPELHAVAGMRCVIVRGVGGREKLAESLRSRGAEASYLEVYSRQQPMADSTELRTSIAQGKLDAVTITSVEALQNLLAMLDDESIVSLKSILLVVVSERIGQAAEDFGFKQIAVSAQPTDAAILETLTTLFNGENSGRSN</sequence>
<comment type="function">
    <text evidence="6 9">Catalyzes cyclization of the linear tetrapyrrole, hydroxymethylbilane, to the macrocyclic uroporphyrinogen III.</text>
</comment>
<evidence type="ECO:0000256" key="3">
    <source>
        <dbReference type="ARBA" id="ARBA00013109"/>
    </source>
</evidence>
<comment type="caution">
    <text evidence="11">The sequence shown here is derived from an EMBL/GenBank/DDBJ whole genome shotgun (WGS) entry which is preliminary data.</text>
</comment>
<dbReference type="InterPro" id="IPR036108">
    <property type="entry name" value="4pyrrol_syn_uPrphyn_synt_sf"/>
</dbReference>
<evidence type="ECO:0000256" key="4">
    <source>
        <dbReference type="ARBA" id="ARBA00023239"/>
    </source>
</evidence>
<dbReference type="PANTHER" id="PTHR38042:SF1">
    <property type="entry name" value="UROPORPHYRINOGEN-III SYNTHASE, CHLOROPLASTIC"/>
    <property type="match status" value="1"/>
</dbReference>
<keyword evidence="5 9" id="KW-0627">Porphyrin biosynthesis</keyword>